<keyword evidence="7" id="KW-1185">Reference proteome</keyword>
<proteinExistence type="predicted"/>
<accession>A0ABY1I6B9</accession>
<feature type="chain" id="PRO_5046957068" evidence="3">
    <location>
        <begin position="22"/>
        <end position="409"/>
    </location>
</feature>
<evidence type="ECO:0000313" key="6">
    <source>
        <dbReference type="EMBL" id="SHI65962.1"/>
    </source>
</evidence>
<dbReference type="InterPro" id="IPR049712">
    <property type="entry name" value="Poly_export"/>
</dbReference>
<feature type="coiled-coil region" evidence="2">
    <location>
        <begin position="154"/>
        <end position="297"/>
    </location>
</feature>
<dbReference type="PANTHER" id="PTHR33619">
    <property type="entry name" value="POLYSACCHARIDE EXPORT PROTEIN GFCE-RELATED"/>
    <property type="match status" value="1"/>
</dbReference>
<feature type="signal peptide" evidence="3">
    <location>
        <begin position="1"/>
        <end position="21"/>
    </location>
</feature>
<evidence type="ECO:0000256" key="1">
    <source>
        <dbReference type="ARBA" id="ARBA00022729"/>
    </source>
</evidence>
<evidence type="ECO:0000256" key="3">
    <source>
        <dbReference type="SAM" id="SignalP"/>
    </source>
</evidence>
<evidence type="ECO:0000256" key="2">
    <source>
        <dbReference type="SAM" id="Coils"/>
    </source>
</evidence>
<keyword evidence="1 3" id="KW-0732">Signal</keyword>
<reference evidence="6 7" key="1">
    <citation type="submission" date="2016-11" db="EMBL/GenBank/DDBJ databases">
        <authorList>
            <person name="Varghese N."/>
            <person name="Submissions S."/>
        </authorList>
    </citation>
    <scope>NUCLEOTIDE SEQUENCE [LARGE SCALE GENOMIC DNA]</scope>
    <source>
        <strain evidence="6 7">DSM 21988</strain>
    </source>
</reference>
<dbReference type="RefSeq" id="WP_060601536.1">
    <property type="nucleotide sequence ID" value="NZ_FQZC01000001.1"/>
</dbReference>
<evidence type="ECO:0000259" key="5">
    <source>
        <dbReference type="Pfam" id="PF25994"/>
    </source>
</evidence>
<dbReference type="Pfam" id="PF02563">
    <property type="entry name" value="Poly_export"/>
    <property type="match status" value="1"/>
</dbReference>
<protein>
    <submittedName>
        <fullName evidence="6">Polysaccharide biosynthesis/export protein</fullName>
    </submittedName>
</protein>
<dbReference type="Gene3D" id="3.30.1950.10">
    <property type="entry name" value="wza like domain"/>
    <property type="match status" value="1"/>
</dbReference>
<keyword evidence="2" id="KW-0175">Coiled coil</keyword>
<gene>
    <name evidence="6" type="ORF">SAMN02745911_0784</name>
</gene>
<dbReference type="InterPro" id="IPR058781">
    <property type="entry name" value="HH_AprE-like"/>
</dbReference>
<evidence type="ECO:0000313" key="7">
    <source>
        <dbReference type="Proteomes" id="UP000184290"/>
    </source>
</evidence>
<feature type="domain" description="Polysaccharide export protein N-terminal" evidence="4">
    <location>
        <begin position="20"/>
        <end position="85"/>
    </location>
</feature>
<dbReference type="EMBL" id="FQZC01000001">
    <property type="protein sequence ID" value="SHI65962.1"/>
    <property type="molecule type" value="Genomic_DNA"/>
</dbReference>
<dbReference type="InterPro" id="IPR003715">
    <property type="entry name" value="Poly_export_N"/>
</dbReference>
<dbReference type="PANTHER" id="PTHR33619:SF3">
    <property type="entry name" value="POLYSACCHARIDE EXPORT PROTEIN GFCE-RELATED"/>
    <property type="match status" value="1"/>
</dbReference>
<evidence type="ECO:0000259" key="4">
    <source>
        <dbReference type="Pfam" id="PF02563"/>
    </source>
</evidence>
<feature type="domain" description="AprE-like long alpha-helical hairpin" evidence="5">
    <location>
        <begin position="151"/>
        <end position="336"/>
    </location>
</feature>
<dbReference type="Proteomes" id="UP000184290">
    <property type="component" value="Unassembled WGS sequence"/>
</dbReference>
<dbReference type="Pfam" id="PF25994">
    <property type="entry name" value="HH_AprE"/>
    <property type="match status" value="1"/>
</dbReference>
<name>A0ABY1I6B9_9HYPH</name>
<sequence length="409" mass="45176">MRFMSFIMSLCLLVVATGAKAEPYKLQPGDTLEVWVAQDERMNREAIISPDGTLSLPLVGQIAAQDLTVDQLEQELSQKLAGFFKGELNLSVMLQPGAQHMPMIYVVGDVDAPGSFPYRPTMTVLHAVTVAGGLYRTPMEARDQDRALVVENQLAETRRQIADTTLRIARLNAELAGRQEIELPAGALPEMSEIERQNLLERERQVLKANIDEVNAQRNAQTQLSTLGDSGIEALRRRMESVNRRIDLANQRLASTSALVAKGLSHASAKLELEAEVAELSEQGDELQNDLSALEGANLTEKTRVDTYLNERQARLLSELHDNERQLQSAKATLIQDERVMSIYTNSEISERRGIEAHYSIMRSQDGDVSEVPATETTLLRPGDLVRVAYQRNGQRSASIDGTQAGGSN</sequence>
<organism evidence="6 7">
    <name type="scientific">Aureimonas altamirensis DSM 21988</name>
    <dbReference type="NCBI Taxonomy" id="1121026"/>
    <lineage>
        <taxon>Bacteria</taxon>
        <taxon>Pseudomonadati</taxon>
        <taxon>Pseudomonadota</taxon>
        <taxon>Alphaproteobacteria</taxon>
        <taxon>Hyphomicrobiales</taxon>
        <taxon>Aurantimonadaceae</taxon>
        <taxon>Aureimonas</taxon>
    </lineage>
</organism>
<comment type="caution">
    <text evidence="6">The sequence shown here is derived from an EMBL/GenBank/DDBJ whole genome shotgun (WGS) entry which is preliminary data.</text>
</comment>